<feature type="transmembrane region" description="Helical" evidence="5">
    <location>
        <begin position="66"/>
        <end position="88"/>
    </location>
</feature>
<dbReference type="PANTHER" id="PTHR43229:SF2">
    <property type="entry name" value="NODULATION PROTEIN J"/>
    <property type="match status" value="1"/>
</dbReference>
<feature type="transmembrane region" description="Helical" evidence="5">
    <location>
        <begin position="108"/>
        <end position="135"/>
    </location>
</feature>
<evidence type="ECO:0000256" key="1">
    <source>
        <dbReference type="ARBA" id="ARBA00004141"/>
    </source>
</evidence>
<protein>
    <submittedName>
        <fullName evidence="7">Unannotated protein</fullName>
    </submittedName>
</protein>
<sequence length="262" mass="27847">MSTRGVAYAGEVGFALWRRSLLELARVRGGLLPTTIAPVIFLLGSLGQFGRLDQLVGFPTTSYIAWLMPLSCLQGAGFAGGATGANLARDIEAGWFDRLLSSPAPRPLLIVGPVMAAMTRSLVPMTVILIVGLILGPGLTGGAYGLLMLYLAGVLFSVVAALWGITLALRARSQQVGPLIQNGVFIAVFLSTAYTPLPFLKGWLAVAAPYNPVTYVLQMGRQATVSGIEPSWAHTWPGLLALAGMILFFALLALRQLRRIDL</sequence>
<evidence type="ECO:0000256" key="2">
    <source>
        <dbReference type="ARBA" id="ARBA00022692"/>
    </source>
</evidence>
<comment type="subcellular location">
    <subcellularLocation>
        <location evidence="1">Membrane</location>
        <topology evidence="1">Multi-pass membrane protein</topology>
    </subcellularLocation>
</comment>
<evidence type="ECO:0000256" key="3">
    <source>
        <dbReference type="ARBA" id="ARBA00022989"/>
    </source>
</evidence>
<accession>A0A6J5Z5S5</accession>
<feature type="transmembrane region" description="Helical" evidence="5">
    <location>
        <begin position="236"/>
        <end position="254"/>
    </location>
</feature>
<evidence type="ECO:0000259" key="6">
    <source>
        <dbReference type="PROSITE" id="PS51012"/>
    </source>
</evidence>
<organism evidence="7">
    <name type="scientific">freshwater metagenome</name>
    <dbReference type="NCBI Taxonomy" id="449393"/>
    <lineage>
        <taxon>unclassified sequences</taxon>
        <taxon>metagenomes</taxon>
        <taxon>ecological metagenomes</taxon>
    </lineage>
</organism>
<dbReference type="PANTHER" id="PTHR43229">
    <property type="entry name" value="NODULATION PROTEIN J"/>
    <property type="match status" value="1"/>
</dbReference>
<dbReference type="InterPro" id="IPR047817">
    <property type="entry name" value="ABC2_TM_bact-type"/>
</dbReference>
<keyword evidence="3 5" id="KW-1133">Transmembrane helix</keyword>
<feature type="domain" description="ABC transmembrane type-2" evidence="6">
    <location>
        <begin position="29"/>
        <end position="260"/>
    </location>
</feature>
<proteinExistence type="predicted"/>
<keyword evidence="4 5" id="KW-0472">Membrane</keyword>
<keyword evidence="2 5" id="KW-0812">Transmembrane</keyword>
<evidence type="ECO:0000256" key="4">
    <source>
        <dbReference type="ARBA" id="ARBA00023136"/>
    </source>
</evidence>
<dbReference type="GO" id="GO:0140359">
    <property type="term" value="F:ABC-type transporter activity"/>
    <property type="evidence" value="ECO:0007669"/>
    <property type="project" value="InterPro"/>
</dbReference>
<dbReference type="Pfam" id="PF01061">
    <property type="entry name" value="ABC2_membrane"/>
    <property type="match status" value="1"/>
</dbReference>
<reference evidence="7" key="1">
    <citation type="submission" date="2020-05" db="EMBL/GenBank/DDBJ databases">
        <authorList>
            <person name="Chiriac C."/>
            <person name="Salcher M."/>
            <person name="Ghai R."/>
            <person name="Kavagutti S V."/>
        </authorList>
    </citation>
    <scope>NUCLEOTIDE SEQUENCE</scope>
</reference>
<dbReference type="EMBL" id="CAESAN010000012">
    <property type="protein sequence ID" value="CAB4336876.1"/>
    <property type="molecule type" value="Genomic_DNA"/>
</dbReference>
<dbReference type="InterPro" id="IPR051784">
    <property type="entry name" value="Nod_factor_ABC_transporter"/>
</dbReference>
<dbReference type="InterPro" id="IPR013525">
    <property type="entry name" value="ABC2_TM"/>
</dbReference>
<gene>
    <name evidence="7" type="ORF">UFOPK3547_00245</name>
</gene>
<evidence type="ECO:0000313" key="7">
    <source>
        <dbReference type="EMBL" id="CAB4336876.1"/>
    </source>
</evidence>
<dbReference type="GO" id="GO:0043190">
    <property type="term" value="C:ATP-binding cassette (ABC) transporter complex"/>
    <property type="evidence" value="ECO:0007669"/>
    <property type="project" value="InterPro"/>
</dbReference>
<dbReference type="InterPro" id="IPR000412">
    <property type="entry name" value="ABC_2_transport"/>
</dbReference>
<feature type="transmembrane region" description="Helical" evidence="5">
    <location>
        <begin position="27"/>
        <end position="46"/>
    </location>
</feature>
<dbReference type="AlphaFoldDB" id="A0A6J5Z5S5"/>
<dbReference type="PROSITE" id="PS51012">
    <property type="entry name" value="ABC_TM2"/>
    <property type="match status" value="1"/>
</dbReference>
<dbReference type="PIRSF" id="PIRSF006648">
    <property type="entry name" value="DrrB"/>
    <property type="match status" value="1"/>
</dbReference>
<feature type="transmembrane region" description="Helical" evidence="5">
    <location>
        <begin position="147"/>
        <end position="169"/>
    </location>
</feature>
<name>A0A6J5Z5S5_9ZZZZ</name>
<evidence type="ECO:0000256" key="5">
    <source>
        <dbReference type="SAM" id="Phobius"/>
    </source>
</evidence>